<proteinExistence type="predicted"/>
<dbReference type="AlphaFoldDB" id="A0A1G8K6N9"/>
<dbReference type="OrthoDB" id="9776919at2"/>
<keyword evidence="2" id="KW-1185">Reference proteome</keyword>
<organism evidence="1 2">
    <name type="scientific">Salipiger marinus</name>
    <dbReference type="NCBI Taxonomy" id="555512"/>
    <lineage>
        <taxon>Bacteria</taxon>
        <taxon>Pseudomonadati</taxon>
        <taxon>Pseudomonadota</taxon>
        <taxon>Alphaproteobacteria</taxon>
        <taxon>Rhodobacterales</taxon>
        <taxon>Roseobacteraceae</taxon>
        <taxon>Salipiger</taxon>
    </lineage>
</organism>
<name>A0A1G8K6N9_9RHOB</name>
<evidence type="ECO:0000313" key="1">
    <source>
        <dbReference type="EMBL" id="SDI39063.1"/>
    </source>
</evidence>
<dbReference type="STRING" id="555512.SAMN04487993_100460"/>
<gene>
    <name evidence="1" type="ORF">SAMN04487993_100460</name>
</gene>
<dbReference type="RefSeq" id="WP_089844784.1">
    <property type="nucleotide sequence ID" value="NZ_FNEJ01000004.1"/>
</dbReference>
<sequence length="87" mass="9914">MRAHARRHGWALTEIDAGEFSDPRYLRNPLNRCYFCKSTLYDRIAGLTDRSIASGANPDDLGDVRPGLLAAGERQVICKLPTRWKRR</sequence>
<dbReference type="Proteomes" id="UP000199093">
    <property type="component" value="Unassembled WGS sequence"/>
</dbReference>
<dbReference type="EMBL" id="FNEJ01000004">
    <property type="protein sequence ID" value="SDI39063.1"/>
    <property type="molecule type" value="Genomic_DNA"/>
</dbReference>
<reference evidence="1 2" key="1">
    <citation type="submission" date="2016-10" db="EMBL/GenBank/DDBJ databases">
        <authorList>
            <person name="de Groot N.N."/>
        </authorList>
    </citation>
    <scope>NUCLEOTIDE SEQUENCE [LARGE SCALE GENOMIC DNA]</scope>
    <source>
        <strain evidence="1 2">DSM 26424</strain>
    </source>
</reference>
<evidence type="ECO:0000313" key="2">
    <source>
        <dbReference type="Proteomes" id="UP000199093"/>
    </source>
</evidence>
<protein>
    <submittedName>
        <fullName evidence="1">Uncharacterized protein</fullName>
    </submittedName>
</protein>
<accession>A0A1G8K6N9</accession>